<feature type="compositionally biased region" description="Polar residues" evidence="1">
    <location>
        <begin position="78"/>
        <end position="91"/>
    </location>
</feature>
<protein>
    <submittedName>
        <fullName evidence="2">Uncharacterized protein</fullName>
    </submittedName>
</protein>
<dbReference type="EMBL" id="KZ613883">
    <property type="protein sequence ID" value="PMD53369.1"/>
    <property type="molecule type" value="Genomic_DNA"/>
</dbReference>
<evidence type="ECO:0000256" key="1">
    <source>
        <dbReference type="SAM" id="MobiDB-lite"/>
    </source>
</evidence>
<organism evidence="2 3">
    <name type="scientific">Hyaloscypha bicolor E</name>
    <dbReference type="NCBI Taxonomy" id="1095630"/>
    <lineage>
        <taxon>Eukaryota</taxon>
        <taxon>Fungi</taxon>
        <taxon>Dikarya</taxon>
        <taxon>Ascomycota</taxon>
        <taxon>Pezizomycotina</taxon>
        <taxon>Leotiomycetes</taxon>
        <taxon>Helotiales</taxon>
        <taxon>Hyaloscyphaceae</taxon>
        <taxon>Hyaloscypha</taxon>
        <taxon>Hyaloscypha bicolor</taxon>
    </lineage>
</organism>
<dbReference type="GeneID" id="36578807"/>
<gene>
    <name evidence="2" type="ORF">K444DRAFT_169897</name>
</gene>
<feature type="compositionally biased region" description="Polar residues" evidence="1">
    <location>
        <begin position="35"/>
        <end position="52"/>
    </location>
</feature>
<keyword evidence="3" id="KW-1185">Reference proteome</keyword>
<dbReference type="Proteomes" id="UP000235371">
    <property type="component" value="Unassembled WGS sequence"/>
</dbReference>
<accession>A0A2J6SRK5</accession>
<proteinExistence type="predicted"/>
<evidence type="ECO:0000313" key="3">
    <source>
        <dbReference type="Proteomes" id="UP000235371"/>
    </source>
</evidence>
<name>A0A2J6SRK5_9HELO</name>
<evidence type="ECO:0000313" key="2">
    <source>
        <dbReference type="EMBL" id="PMD53369.1"/>
    </source>
</evidence>
<dbReference type="RefSeq" id="XP_024730273.1">
    <property type="nucleotide sequence ID" value="XM_024870725.1"/>
</dbReference>
<sequence>MKSQKPQTPYPYQENPERHVPNSVSKSVEIHQEVTTKLTESQARSSSYPSNSHPERKPSQVPKDTNKQTHTHTRGQQREGSWTERSAFRSQPRCSRTITNEFPDCSRVKWGNGVLTRCSTASEHAGRKTGSSARLRRFYGGELGEWDGLQFLDIVFGAEDYFSAL</sequence>
<dbReference type="InParanoid" id="A0A2J6SRK5"/>
<feature type="region of interest" description="Disordered" evidence="1">
    <location>
        <begin position="1"/>
        <end position="91"/>
    </location>
</feature>
<reference evidence="2 3" key="1">
    <citation type="submission" date="2016-04" db="EMBL/GenBank/DDBJ databases">
        <title>A degradative enzymes factory behind the ericoid mycorrhizal symbiosis.</title>
        <authorList>
            <consortium name="DOE Joint Genome Institute"/>
            <person name="Martino E."/>
            <person name="Morin E."/>
            <person name="Grelet G."/>
            <person name="Kuo A."/>
            <person name="Kohler A."/>
            <person name="Daghino S."/>
            <person name="Barry K."/>
            <person name="Choi C."/>
            <person name="Cichocki N."/>
            <person name="Clum A."/>
            <person name="Copeland A."/>
            <person name="Hainaut M."/>
            <person name="Haridas S."/>
            <person name="Labutti K."/>
            <person name="Lindquist E."/>
            <person name="Lipzen A."/>
            <person name="Khouja H.-R."/>
            <person name="Murat C."/>
            <person name="Ohm R."/>
            <person name="Olson A."/>
            <person name="Spatafora J."/>
            <person name="Veneault-Fourrey C."/>
            <person name="Henrissat B."/>
            <person name="Grigoriev I."/>
            <person name="Martin F."/>
            <person name="Perotto S."/>
        </authorList>
    </citation>
    <scope>NUCLEOTIDE SEQUENCE [LARGE SCALE GENOMIC DNA]</scope>
    <source>
        <strain evidence="2 3">E</strain>
    </source>
</reference>
<dbReference type="AlphaFoldDB" id="A0A2J6SRK5"/>